<feature type="coiled-coil region" evidence="1">
    <location>
        <begin position="96"/>
        <end position="141"/>
    </location>
</feature>
<sequence length="253" mass="28064">MYRSQTLKFLREGVARSPATRRAYAVYTAPPPHPPPQPPKKEADNTILYVALGLAAAGGAYFYLSNPEDVQDMKDRARREATELKHKGKETADAAKSRAENVLNAGEGKFDEAKDEAAAKFEAQRRRLQEAKEQAAKDARAEGRSIGEDLEAKYDAAKDVTKGGLNRARDSTEHYYNEARSAVDHKATDARRDIDKKTEQAKSGWANWFGWGKSSVQNGVHMAESEADRLKREAAEKVAKAAEDVHVRAERHA</sequence>
<gene>
    <name evidence="3" type="ORF">HYPSUDRAFT_781308</name>
</gene>
<organism evidence="3 4">
    <name type="scientific">Hypholoma sublateritium (strain FD-334 SS-4)</name>
    <dbReference type="NCBI Taxonomy" id="945553"/>
    <lineage>
        <taxon>Eukaryota</taxon>
        <taxon>Fungi</taxon>
        <taxon>Dikarya</taxon>
        <taxon>Basidiomycota</taxon>
        <taxon>Agaricomycotina</taxon>
        <taxon>Agaricomycetes</taxon>
        <taxon>Agaricomycetidae</taxon>
        <taxon>Agaricales</taxon>
        <taxon>Agaricineae</taxon>
        <taxon>Strophariaceae</taxon>
        <taxon>Hypholoma</taxon>
    </lineage>
</organism>
<evidence type="ECO:0000313" key="4">
    <source>
        <dbReference type="Proteomes" id="UP000054270"/>
    </source>
</evidence>
<dbReference type="STRING" id="945553.A0A0D2NPU8"/>
<keyword evidence="1" id="KW-0175">Coiled coil</keyword>
<name>A0A0D2NPU8_HYPSF</name>
<evidence type="ECO:0000313" key="3">
    <source>
        <dbReference type="EMBL" id="KJA20799.1"/>
    </source>
</evidence>
<dbReference type="Proteomes" id="UP000054270">
    <property type="component" value="Unassembled WGS sequence"/>
</dbReference>
<dbReference type="EMBL" id="KN817564">
    <property type="protein sequence ID" value="KJA20799.1"/>
    <property type="molecule type" value="Genomic_DNA"/>
</dbReference>
<dbReference type="OMA" id="KVEHKYE"/>
<reference evidence="4" key="1">
    <citation type="submission" date="2014-04" db="EMBL/GenBank/DDBJ databases">
        <title>Evolutionary Origins and Diversification of the Mycorrhizal Mutualists.</title>
        <authorList>
            <consortium name="DOE Joint Genome Institute"/>
            <consortium name="Mycorrhizal Genomics Consortium"/>
            <person name="Kohler A."/>
            <person name="Kuo A."/>
            <person name="Nagy L.G."/>
            <person name="Floudas D."/>
            <person name="Copeland A."/>
            <person name="Barry K.W."/>
            <person name="Cichocki N."/>
            <person name="Veneault-Fourrey C."/>
            <person name="LaButti K."/>
            <person name="Lindquist E.A."/>
            <person name="Lipzen A."/>
            <person name="Lundell T."/>
            <person name="Morin E."/>
            <person name="Murat C."/>
            <person name="Riley R."/>
            <person name="Ohm R."/>
            <person name="Sun H."/>
            <person name="Tunlid A."/>
            <person name="Henrissat B."/>
            <person name="Grigoriev I.V."/>
            <person name="Hibbett D.S."/>
            <person name="Martin F."/>
        </authorList>
    </citation>
    <scope>NUCLEOTIDE SEQUENCE [LARGE SCALE GENOMIC DNA]</scope>
    <source>
        <strain evidence="4">FD-334 SS-4</strain>
    </source>
</reference>
<feature type="region of interest" description="Disordered" evidence="2">
    <location>
        <begin position="165"/>
        <end position="192"/>
    </location>
</feature>
<protein>
    <submittedName>
        <fullName evidence="3">Uncharacterized protein</fullName>
    </submittedName>
</protein>
<dbReference type="OrthoDB" id="3266879at2759"/>
<proteinExistence type="predicted"/>
<keyword evidence="4" id="KW-1185">Reference proteome</keyword>
<evidence type="ECO:0000256" key="2">
    <source>
        <dbReference type="SAM" id="MobiDB-lite"/>
    </source>
</evidence>
<accession>A0A0D2NPU8</accession>
<dbReference type="AlphaFoldDB" id="A0A0D2NPU8"/>
<evidence type="ECO:0000256" key="1">
    <source>
        <dbReference type="SAM" id="Coils"/>
    </source>
</evidence>